<dbReference type="EMBL" id="LSRL02000258">
    <property type="protein sequence ID" value="TDG42223.1"/>
    <property type="molecule type" value="Genomic_DNA"/>
</dbReference>
<dbReference type="OMA" id="EMRWWCL"/>
<accession>A0A484B0K9</accession>
<feature type="region of interest" description="Disordered" evidence="1">
    <location>
        <begin position="1"/>
        <end position="41"/>
    </location>
</feature>
<gene>
    <name evidence="2" type="ORF">AWZ03_011361</name>
</gene>
<evidence type="ECO:0000256" key="1">
    <source>
        <dbReference type="SAM" id="MobiDB-lite"/>
    </source>
</evidence>
<comment type="caution">
    <text evidence="2">The sequence shown here is derived from an EMBL/GenBank/DDBJ whole genome shotgun (WGS) entry which is preliminary data.</text>
</comment>
<reference evidence="2 3" key="1">
    <citation type="journal article" date="2019" name="J. Hered.">
        <title>An Improved Genome Assembly for Drosophila navojoa, the Basal Species in the mojavensis Cluster.</title>
        <authorList>
            <person name="Vanderlinde T."/>
            <person name="Dupim E.G."/>
            <person name="Nazario-Yepiz N.O."/>
            <person name="Carvalho A.B."/>
        </authorList>
    </citation>
    <scope>NUCLEOTIDE SEQUENCE [LARGE SCALE GENOMIC DNA]</scope>
    <source>
        <strain evidence="2">Navoj_Jal97</strain>
        <tissue evidence="2">Whole organism</tissue>
    </source>
</reference>
<evidence type="ECO:0000313" key="2">
    <source>
        <dbReference type="EMBL" id="TDG42223.1"/>
    </source>
</evidence>
<feature type="compositionally biased region" description="Polar residues" evidence="1">
    <location>
        <begin position="1"/>
        <end position="22"/>
    </location>
</feature>
<organism evidence="2 3">
    <name type="scientific">Drosophila navojoa</name>
    <name type="common">Fruit fly</name>
    <dbReference type="NCBI Taxonomy" id="7232"/>
    <lineage>
        <taxon>Eukaryota</taxon>
        <taxon>Metazoa</taxon>
        <taxon>Ecdysozoa</taxon>
        <taxon>Arthropoda</taxon>
        <taxon>Hexapoda</taxon>
        <taxon>Insecta</taxon>
        <taxon>Pterygota</taxon>
        <taxon>Neoptera</taxon>
        <taxon>Endopterygota</taxon>
        <taxon>Diptera</taxon>
        <taxon>Brachycera</taxon>
        <taxon>Muscomorpha</taxon>
        <taxon>Ephydroidea</taxon>
        <taxon>Drosophilidae</taxon>
        <taxon>Drosophila</taxon>
    </lineage>
</organism>
<name>A0A484B0K9_DRONA</name>
<dbReference type="OrthoDB" id="24581at2759"/>
<dbReference type="Proteomes" id="UP000295192">
    <property type="component" value="Unassembled WGS sequence"/>
</dbReference>
<proteinExistence type="predicted"/>
<protein>
    <submittedName>
        <fullName evidence="2">Uncharacterized protein</fullName>
    </submittedName>
</protein>
<dbReference type="AlphaFoldDB" id="A0A484B0K9"/>
<evidence type="ECO:0000313" key="3">
    <source>
        <dbReference type="Proteomes" id="UP000295192"/>
    </source>
</evidence>
<keyword evidence="3" id="KW-1185">Reference proteome</keyword>
<sequence>MSSSSYNIIQCPSPTTKTTPAQSVPGATGDRSAGVSSHCGNYDEHDNKLISLISARHNNGSASSAPGPGLLTNGTASDREMRWWCLIKFPQMC</sequence>